<name>A0AAU8IGD9_9BACL</name>
<evidence type="ECO:0000313" key="1">
    <source>
        <dbReference type="EMBL" id="XCJ17272.1"/>
    </source>
</evidence>
<protein>
    <submittedName>
        <fullName evidence="1">Uncharacterized protein</fullName>
    </submittedName>
</protein>
<sequence>MSTVYGQPVFGVFFTLLNASNRREGLTLGSGRNYRESCRIKGVSRWTPLWLNNQAFWLKKGSIPLNNQGSG</sequence>
<dbReference type="AlphaFoldDB" id="A0AAU8IGD9"/>
<dbReference type="EMBL" id="CP159510">
    <property type="protein sequence ID" value="XCJ17272.1"/>
    <property type="molecule type" value="Genomic_DNA"/>
</dbReference>
<proteinExistence type="predicted"/>
<gene>
    <name evidence="1" type="ORF">ABNN70_01680</name>
</gene>
<accession>A0AAU8IGD9</accession>
<reference evidence="1" key="1">
    <citation type="submission" date="2024-06" db="EMBL/GenBank/DDBJ databases">
        <authorList>
            <person name="Fan A."/>
            <person name="Zhang F.Y."/>
            <person name="Zhang L."/>
        </authorList>
    </citation>
    <scope>NUCLEOTIDE SEQUENCE</scope>
    <source>
        <strain evidence="1">Y61</strain>
    </source>
</reference>
<dbReference type="RefSeq" id="WP_353948549.1">
    <property type="nucleotide sequence ID" value="NZ_CP159510.1"/>
</dbReference>
<organism evidence="1">
    <name type="scientific">Sporolactobacillus sp. Y61</name>
    <dbReference type="NCBI Taxonomy" id="3160863"/>
    <lineage>
        <taxon>Bacteria</taxon>
        <taxon>Bacillati</taxon>
        <taxon>Bacillota</taxon>
        <taxon>Bacilli</taxon>
        <taxon>Bacillales</taxon>
        <taxon>Sporolactobacillaceae</taxon>
        <taxon>Sporolactobacillus</taxon>
    </lineage>
</organism>